<evidence type="ECO:0000259" key="1">
    <source>
        <dbReference type="Pfam" id="PF00472"/>
    </source>
</evidence>
<reference evidence="3" key="1">
    <citation type="journal article" date="2017" name="Genome Biol.">
        <title>Comparative genomics reveals high biological diversity and specific adaptations in the industrially and medically important fungal genus Aspergillus.</title>
        <authorList>
            <person name="de Vries R.P."/>
            <person name="Riley R."/>
            <person name="Wiebenga A."/>
            <person name="Aguilar-Osorio G."/>
            <person name="Amillis S."/>
            <person name="Uchima C.A."/>
            <person name="Anderluh G."/>
            <person name="Asadollahi M."/>
            <person name="Askin M."/>
            <person name="Barry K."/>
            <person name="Battaglia E."/>
            <person name="Bayram O."/>
            <person name="Benocci T."/>
            <person name="Braus-Stromeyer S.A."/>
            <person name="Caldana C."/>
            <person name="Canovas D."/>
            <person name="Cerqueira G.C."/>
            <person name="Chen F."/>
            <person name="Chen W."/>
            <person name="Choi C."/>
            <person name="Clum A."/>
            <person name="Dos Santos R.A."/>
            <person name="Damasio A.R."/>
            <person name="Diallinas G."/>
            <person name="Emri T."/>
            <person name="Fekete E."/>
            <person name="Flipphi M."/>
            <person name="Freyberg S."/>
            <person name="Gallo A."/>
            <person name="Gournas C."/>
            <person name="Habgood R."/>
            <person name="Hainaut M."/>
            <person name="Harispe M.L."/>
            <person name="Henrissat B."/>
            <person name="Hilden K.S."/>
            <person name="Hope R."/>
            <person name="Hossain A."/>
            <person name="Karabika E."/>
            <person name="Karaffa L."/>
            <person name="Karanyi Z."/>
            <person name="Krasevec N."/>
            <person name="Kuo A."/>
            <person name="Kusch H."/>
            <person name="LaButti K."/>
            <person name="Lagendijk E.L."/>
            <person name="Lapidus A."/>
            <person name="Levasseur A."/>
            <person name="Lindquist E."/>
            <person name="Lipzen A."/>
            <person name="Logrieco A.F."/>
            <person name="MacCabe A."/>
            <person name="Maekelae M.R."/>
            <person name="Malavazi I."/>
            <person name="Melin P."/>
            <person name="Meyer V."/>
            <person name="Mielnichuk N."/>
            <person name="Miskei M."/>
            <person name="Molnar A.P."/>
            <person name="Mule G."/>
            <person name="Ngan C.Y."/>
            <person name="Orejas M."/>
            <person name="Orosz E."/>
            <person name="Ouedraogo J.P."/>
            <person name="Overkamp K.M."/>
            <person name="Park H.-S."/>
            <person name="Perrone G."/>
            <person name="Piumi F."/>
            <person name="Punt P.J."/>
            <person name="Ram A.F."/>
            <person name="Ramon A."/>
            <person name="Rauscher S."/>
            <person name="Record E."/>
            <person name="Riano-Pachon D.M."/>
            <person name="Robert V."/>
            <person name="Roehrig J."/>
            <person name="Ruller R."/>
            <person name="Salamov A."/>
            <person name="Salih N.S."/>
            <person name="Samson R.A."/>
            <person name="Sandor E."/>
            <person name="Sanguinetti M."/>
            <person name="Schuetze T."/>
            <person name="Sepcic K."/>
            <person name="Shelest E."/>
            <person name="Sherlock G."/>
            <person name="Sophianopoulou V."/>
            <person name="Squina F.M."/>
            <person name="Sun H."/>
            <person name="Susca A."/>
            <person name="Todd R.B."/>
            <person name="Tsang A."/>
            <person name="Unkles S.E."/>
            <person name="van de Wiele N."/>
            <person name="van Rossen-Uffink D."/>
            <person name="Oliveira J.V."/>
            <person name="Vesth T.C."/>
            <person name="Visser J."/>
            <person name="Yu J.-H."/>
            <person name="Zhou M."/>
            <person name="Andersen M.R."/>
            <person name="Archer D.B."/>
            <person name="Baker S.E."/>
            <person name="Benoit I."/>
            <person name="Brakhage A.A."/>
            <person name="Braus G.H."/>
            <person name="Fischer R."/>
            <person name="Frisvad J.C."/>
            <person name="Goldman G.H."/>
            <person name="Houbraken J."/>
            <person name="Oakley B."/>
            <person name="Pocsi I."/>
            <person name="Scazzocchio C."/>
            <person name="Seiboth B."/>
            <person name="vanKuyk P.A."/>
            <person name="Wortman J."/>
            <person name="Dyer P.S."/>
            <person name="Grigoriev I.V."/>
        </authorList>
    </citation>
    <scope>NUCLEOTIDE SEQUENCE [LARGE SCALE GENOMIC DNA]</scope>
    <source>
        <strain evidence="3">CBS 516.65</strain>
    </source>
</reference>
<dbReference type="EMBL" id="KV878894">
    <property type="protein sequence ID" value="OJJ85780.1"/>
    <property type="molecule type" value="Genomic_DNA"/>
</dbReference>
<accession>A0A1L9VPH3</accession>
<dbReference type="GeneID" id="34460708"/>
<dbReference type="PANTHER" id="PTHR11075">
    <property type="entry name" value="PEPTIDE CHAIN RELEASE FACTOR"/>
    <property type="match status" value="1"/>
</dbReference>
<sequence>MRVHSMVLLRPRLLPNHVNNIFPLSRTLFPTRSFASRRAASSADDPDEDLAAARTWLASLNPRTIPRHLCEVSFSRSGGPGGQHVNKVNSKATLKVSLDSLLPLIPRAIHSQLQSSRYVAQRTNTLVIQSEESRKQAANVETCFDKLHQLLRSSANEAIPGETSQNQRQKVQKLYVFIMYRSQNLHV</sequence>
<dbReference type="AlphaFoldDB" id="A0A1L9VPH3"/>
<dbReference type="Proteomes" id="UP000184300">
    <property type="component" value="Unassembled WGS sequence"/>
</dbReference>
<dbReference type="VEuPathDB" id="FungiDB:ASPGLDRAFT_34548"/>
<dbReference type="STRING" id="1160497.A0A1L9VPH3"/>
<dbReference type="GO" id="GO:0005762">
    <property type="term" value="C:mitochondrial large ribosomal subunit"/>
    <property type="evidence" value="ECO:0007669"/>
    <property type="project" value="TreeGrafter"/>
</dbReference>
<evidence type="ECO:0000313" key="3">
    <source>
        <dbReference type="Proteomes" id="UP000184300"/>
    </source>
</evidence>
<gene>
    <name evidence="2" type="ORF">ASPGLDRAFT_34548</name>
</gene>
<dbReference type="SUPFAM" id="SSF110916">
    <property type="entry name" value="Peptidyl-tRNA hydrolase domain-like"/>
    <property type="match status" value="1"/>
</dbReference>
<dbReference type="RefSeq" id="XP_022402478.1">
    <property type="nucleotide sequence ID" value="XM_022544447.1"/>
</dbReference>
<dbReference type="InterPro" id="IPR000352">
    <property type="entry name" value="Pep_chain_release_fac_I"/>
</dbReference>
<dbReference type="PANTHER" id="PTHR11075:SF54">
    <property type="entry name" value="LARGE RIBOSOMAL SUBUNIT PROTEIN ML62"/>
    <property type="match status" value="1"/>
</dbReference>
<dbReference type="Gene3D" id="3.30.160.20">
    <property type="match status" value="1"/>
</dbReference>
<feature type="domain" description="Prokaryotic-type class I peptide chain release factors" evidence="1">
    <location>
        <begin position="64"/>
        <end position="170"/>
    </location>
</feature>
<dbReference type="OrthoDB" id="270639at2759"/>
<dbReference type="GO" id="GO:0070126">
    <property type="term" value="P:mitochondrial translational termination"/>
    <property type="evidence" value="ECO:0007669"/>
    <property type="project" value="TreeGrafter"/>
</dbReference>
<evidence type="ECO:0000313" key="2">
    <source>
        <dbReference type="EMBL" id="OJJ85780.1"/>
    </source>
</evidence>
<organism evidence="2 3">
    <name type="scientific">Aspergillus glaucus CBS 516.65</name>
    <dbReference type="NCBI Taxonomy" id="1160497"/>
    <lineage>
        <taxon>Eukaryota</taxon>
        <taxon>Fungi</taxon>
        <taxon>Dikarya</taxon>
        <taxon>Ascomycota</taxon>
        <taxon>Pezizomycotina</taxon>
        <taxon>Eurotiomycetes</taxon>
        <taxon>Eurotiomycetidae</taxon>
        <taxon>Eurotiales</taxon>
        <taxon>Aspergillaceae</taxon>
        <taxon>Aspergillus</taxon>
        <taxon>Aspergillus subgen. Aspergillus</taxon>
    </lineage>
</organism>
<proteinExistence type="predicted"/>
<dbReference type="GO" id="GO:0004045">
    <property type="term" value="F:peptidyl-tRNA hydrolase activity"/>
    <property type="evidence" value="ECO:0007669"/>
    <property type="project" value="TreeGrafter"/>
</dbReference>
<protein>
    <recommendedName>
        <fullName evidence="1">Prokaryotic-type class I peptide chain release factors domain-containing protein</fullName>
    </recommendedName>
</protein>
<name>A0A1L9VPH3_ASPGL</name>
<keyword evidence="3" id="KW-1185">Reference proteome</keyword>
<dbReference type="Pfam" id="PF00472">
    <property type="entry name" value="RF-1"/>
    <property type="match status" value="1"/>
</dbReference>
<dbReference type="GO" id="GO:0016150">
    <property type="term" value="F:translation release factor activity, codon nonspecific"/>
    <property type="evidence" value="ECO:0007669"/>
    <property type="project" value="TreeGrafter"/>
</dbReference>
<dbReference type="InterPro" id="IPR052104">
    <property type="entry name" value="Mito_Release_Factor_mL62"/>
</dbReference>